<dbReference type="Pfam" id="PF01201">
    <property type="entry name" value="Ribosomal_S8e"/>
    <property type="match status" value="1"/>
</dbReference>
<evidence type="ECO:0000256" key="6">
    <source>
        <dbReference type="HAMAP-Rule" id="MF_00029"/>
    </source>
</evidence>
<dbReference type="RefSeq" id="WP_318620718.1">
    <property type="nucleotide sequence ID" value="NZ_CP137642.1"/>
</dbReference>
<dbReference type="AlphaFoldDB" id="A0AAX4FVM4"/>
<proteinExistence type="inferred from homology"/>
<dbReference type="Proteomes" id="UP001305652">
    <property type="component" value="Chromosome"/>
</dbReference>
<evidence type="ECO:0000256" key="3">
    <source>
        <dbReference type="ARBA" id="ARBA00022980"/>
    </source>
</evidence>
<dbReference type="CDD" id="cd11382">
    <property type="entry name" value="Ribosomal_S8e"/>
    <property type="match status" value="1"/>
</dbReference>
<keyword evidence="4 6" id="KW-0687">Ribonucleoprotein</keyword>
<gene>
    <name evidence="6" type="primary">rps8e</name>
    <name evidence="7" type="ORF">R6Y96_07775</name>
</gene>
<dbReference type="KEGG" id="mrc:R6Y96_07775"/>
<evidence type="ECO:0000256" key="4">
    <source>
        <dbReference type="ARBA" id="ARBA00023274"/>
    </source>
</evidence>
<dbReference type="GO" id="GO:1990904">
    <property type="term" value="C:ribonucleoprotein complex"/>
    <property type="evidence" value="ECO:0007669"/>
    <property type="project" value="UniProtKB-KW"/>
</dbReference>
<dbReference type="GeneID" id="85733046"/>
<comment type="subunit">
    <text evidence="2 6">Part of the 30S ribosomal subunit.</text>
</comment>
<dbReference type="HAMAP" id="MF_00029">
    <property type="entry name" value="Ribosomal_eS8"/>
    <property type="match status" value="1"/>
</dbReference>
<dbReference type="InterPro" id="IPR018283">
    <property type="entry name" value="Ribosomal_eS8_CS"/>
</dbReference>
<keyword evidence="8" id="KW-1185">Reference proteome</keyword>
<dbReference type="GO" id="GO:0005840">
    <property type="term" value="C:ribosome"/>
    <property type="evidence" value="ECO:0007669"/>
    <property type="project" value="UniProtKB-KW"/>
</dbReference>
<keyword evidence="3 6" id="KW-0689">Ribosomal protein</keyword>
<evidence type="ECO:0000313" key="7">
    <source>
        <dbReference type="EMBL" id="WOX57196.1"/>
    </source>
</evidence>
<dbReference type="PROSITE" id="PS01193">
    <property type="entry name" value="RIBOSOMAL_S8E"/>
    <property type="match status" value="1"/>
</dbReference>
<accession>A0AAX4FVM4</accession>
<evidence type="ECO:0000256" key="5">
    <source>
        <dbReference type="ARBA" id="ARBA00035277"/>
    </source>
</evidence>
<protein>
    <recommendedName>
        <fullName evidence="5 6">Small ribosomal subunit protein eS8</fullName>
    </recommendedName>
</protein>
<organism evidence="7 8">
    <name type="scientific">Methanoculleus receptaculi</name>
    <dbReference type="NCBI Taxonomy" id="394967"/>
    <lineage>
        <taxon>Archaea</taxon>
        <taxon>Methanobacteriati</taxon>
        <taxon>Methanobacteriota</taxon>
        <taxon>Stenosarchaea group</taxon>
        <taxon>Methanomicrobia</taxon>
        <taxon>Methanomicrobiales</taxon>
        <taxon>Methanomicrobiaceae</taxon>
        <taxon>Methanoculleus</taxon>
    </lineage>
</organism>
<comment type="similarity">
    <text evidence="1 6">Belongs to the eukaryotic ribosomal protein eS8 family.</text>
</comment>
<dbReference type="PANTHER" id="PTHR10394">
    <property type="entry name" value="40S RIBOSOMAL PROTEIN S8"/>
    <property type="match status" value="1"/>
</dbReference>
<dbReference type="InterPro" id="IPR022309">
    <property type="entry name" value="Ribosomal_Se8/biogenesis_NSA2"/>
</dbReference>
<dbReference type="GO" id="GO:0006412">
    <property type="term" value="P:translation"/>
    <property type="evidence" value="ECO:0007669"/>
    <property type="project" value="UniProtKB-UniRule"/>
</dbReference>
<evidence type="ECO:0000313" key="8">
    <source>
        <dbReference type="Proteomes" id="UP001305652"/>
    </source>
</evidence>
<dbReference type="NCBIfam" id="TIGR00307">
    <property type="entry name" value="eS8"/>
    <property type="match status" value="1"/>
</dbReference>
<dbReference type="InterPro" id="IPR020919">
    <property type="entry name" value="Ribosomal_protein_eS8_arc"/>
</dbReference>
<name>A0AAX4FVM4_9EURY</name>
<dbReference type="InterPro" id="IPR001047">
    <property type="entry name" value="Ribosomal_eS8"/>
</dbReference>
<sequence>MLWQGRSVRKPSGGRYHTCRGKKRVEIGRSPAETHIGEDRRRIIRTYGGNRKVRALRVEYASVADPATGEIRKAKIETVEENPANPNYVRRNLLTRGAIIRTEAGRARIVSRPSQDGVVNAVLLS</sequence>
<reference evidence="7 8" key="1">
    <citation type="submission" date="2023-10" db="EMBL/GenBank/DDBJ databases">
        <title>The complete genome sequence of Methanoculleus receptaculi DSM 18860.</title>
        <authorList>
            <person name="Lai S.-J."/>
            <person name="You Y.-T."/>
            <person name="Chen S.-C."/>
        </authorList>
    </citation>
    <scope>NUCLEOTIDE SEQUENCE [LARGE SCALE GENOMIC DNA]</scope>
    <source>
        <strain evidence="7 8">DSM 18860</strain>
    </source>
</reference>
<evidence type="ECO:0000256" key="2">
    <source>
        <dbReference type="ARBA" id="ARBA00011458"/>
    </source>
</evidence>
<evidence type="ECO:0000256" key="1">
    <source>
        <dbReference type="ARBA" id="ARBA00005257"/>
    </source>
</evidence>
<dbReference type="EMBL" id="CP137642">
    <property type="protein sequence ID" value="WOX57196.1"/>
    <property type="molecule type" value="Genomic_DNA"/>
</dbReference>
<dbReference type="GO" id="GO:0003735">
    <property type="term" value="F:structural constituent of ribosome"/>
    <property type="evidence" value="ECO:0007669"/>
    <property type="project" value="InterPro"/>
</dbReference>
<dbReference type="Gene3D" id="3.10.290.70">
    <property type="match status" value="1"/>
</dbReference>